<evidence type="ECO:0000313" key="3">
    <source>
        <dbReference type="Proteomes" id="UP000252086"/>
    </source>
</evidence>
<evidence type="ECO:0000259" key="1">
    <source>
        <dbReference type="PROSITE" id="PS51724"/>
    </source>
</evidence>
<dbReference type="InterPro" id="IPR007730">
    <property type="entry name" value="SPOR-like_dom"/>
</dbReference>
<dbReference type="Gene3D" id="3.30.70.1070">
    <property type="entry name" value="Sporulation related repeat"/>
    <property type="match status" value="1"/>
</dbReference>
<gene>
    <name evidence="2" type="ORF">DFP76_10760</name>
</gene>
<dbReference type="GO" id="GO:0042834">
    <property type="term" value="F:peptidoglycan binding"/>
    <property type="evidence" value="ECO:0007669"/>
    <property type="project" value="InterPro"/>
</dbReference>
<dbReference type="InterPro" id="IPR036680">
    <property type="entry name" value="SPOR-like_sf"/>
</dbReference>
<dbReference type="EMBL" id="QNRF01000007">
    <property type="protein sequence ID" value="RBO81917.1"/>
    <property type="molecule type" value="Genomic_DNA"/>
</dbReference>
<reference evidence="2 3" key="1">
    <citation type="submission" date="2018-06" db="EMBL/GenBank/DDBJ databases">
        <title>Genomic Encyclopedia of Type Strains, Phase III (KMG-III): the genomes of soil and plant-associated and newly described type strains.</title>
        <authorList>
            <person name="Whitman W."/>
        </authorList>
    </citation>
    <scope>NUCLEOTIDE SEQUENCE [LARGE SCALE GENOMIC DNA]</scope>
    <source>
        <strain evidence="2 3">CECT 7732</strain>
    </source>
</reference>
<dbReference type="OrthoDB" id="6106246at2"/>
<dbReference type="SUPFAM" id="SSF110997">
    <property type="entry name" value="Sporulation related repeat"/>
    <property type="match status" value="1"/>
</dbReference>
<dbReference type="Proteomes" id="UP000252086">
    <property type="component" value="Unassembled WGS sequence"/>
</dbReference>
<dbReference type="Pfam" id="PF05036">
    <property type="entry name" value="SPOR"/>
    <property type="match status" value="1"/>
</dbReference>
<organism evidence="2 3">
    <name type="scientific">Marinomonas aquiplantarum</name>
    <dbReference type="NCBI Taxonomy" id="491951"/>
    <lineage>
        <taxon>Bacteria</taxon>
        <taxon>Pseudomonadati</taxon>
        <taxon>Pseudomonadota</taxon>
        <taxon>Gammaproteobacteria</taxon>
        <taxon>Oceanospirillales</taxon>
        <taxon>Oceanospirillaceae</taxon>
        <taxon>Marinomonas</taxon>
    </lineage>
</organism>
<sequence length="142" mass="15901">MKTAIIVGVSILIAGIILTLSLPRRPNASVQATPSYIIDSKSLSKPYLMNSLLLTSPLPKEAKFTLRVGLYSEISQAIDKAQTINDSEPISIVKAIDRQKEWYFLLMGPYSTRLKAEQKKHDLQKKRISSTLSLWPKEADTQ</sequence>
<dbReference type="RefSeq" id="WP_113875116.1">
    <property type="nucleotide sequence ID" value="NZ_QNRF01000007.1"/>
</dbReference>
<comment type="caution">
    <text evidence="2">The sequence shown here is derived from an EMBL/GenBank/DDBJ whole genome shotgun (WGS) entry which is preliminary data.</text>
</comment>
<protein>
    <recommendedName>
        <fullName evidence="1">SPOR domain-containing protein</fullName>
    </recommendedName>
</protein>
<feature type="domain" description="SPOR" evidence="1">
    <location>
        <begin position="58"/>
        <end position="139"/>
    </location>
</feature>
<accession>A0A366CVQ6</accession>
<keyword evidence="3" id="KW-1185">Reference proteome</keyword>
<name>A0A366CVQ6_9GAMM</name>
<evidence type="ECO:0000313" key="2">
    <source>
        <dbReference type="EMBL" id="RBO81917.1"/>
    </source>
</evidence>
<dbReference type="PROSITE" id="PS51724">
    <property type="entry name" value="SPOR"/>
    <property type="match status" value="1"/>
</dbReference>
<dbReference type="AlphaFoldDB" id="A0A366CVQ6"/>
<proteinExistence type="predicted"/>